<keyword evidence="2" id="KW-0732">Signal</keyword>
<dbReference type="SUPFAM" id="SSF50998">
    <property type="entry name" value="Quinoprotein alcohol dehydrogenase-like"/>
    <property type="match status" value="2"/>
</dbReference>
<name>A0A940RVR3_9ACTN</name>
<dbReference type="CDD" id="cd04056">
    <property type="entry name" value="Peptidases_S53"/>
    <property type="match status" value="1"/>
</dbReference>
<protein>
    <recommendedName>
        <fullName evidence="3">Peptidase S53 domain-containing protein</fullName>
    </recommendedName>
</protein>
<feature type="domain" description="Peptidase S53" evidence="3">
    <location>
        <begin position="1061"/>
        <end position="1402"/>
    </location>
</feature>
<feature type="compositionally biased region" description="Polar residues" evidence="1">
    <location>
        <begin position="486"/>
        <end position="502"/>
    </location>
</feature>
<organism evidence="4 5">
    <name type="scientific">Streptomyces montanisoli</name>
    <dbReference type="NCBI Taxonomy" id="2798581"/>
    <lineage>
        <taxon>Bacteria</taxon>
        <taxon>Bacillati</taxon>
        <taxon>Actinomycetota</taxon>
        <taxon>Actinomycetes</taxon>
        <taxon>Kitasatosporales</taxon>
        <taxon>Streptomycetaceae</taxon>
        <taxon>Streptomyces</taxon>
    </lineage>
</organism>
<feature type="compositionally biased region" description="Polar residues" evidence="1">
    <location>
        <begin position="116"/>
        <end position="135"/>
    </location>
</feature>
<dbReference type="InterPro" id="IPR030400">
    <property type="entry name" value="Sedolisin_dom"/>
</dbReference>
<proteinExistence type="predicted"/>
<dbReference type="SUPFAM" id="SSF52743">
    <property type="entry name" value="Subtilisin-like"/>
    <property type="match status" value="1"/>
</dbReference>
<dbReference type="EMBL" id="JAGIQL010000004">
    <property type="protein sequence ID" value="MBP0456338.1"/>
    <property type="molecule type" value="Genomic_DNA"/>
</dbReference>
<feature type="region of interest" description="Disordered" evidence="1">
    <location>
        <begin position="1"/>
        <end position="25"/>
    </location>
</feature>
<evidence type="ECO:0000259" key="3">
    <source>
        <dbReference type="PROSITE" id="PS51695"/>
    </source>
</evidence>
<dbReference type="RefSeq" id="WP_209338125.1">
    <property type="nucleotide sequence ID" value="NZ_JAGIQL010000004.1"/>
</dbReference>
<accession>A0A940RVR3</accession>
<comment type="caution">
    <text evidence="4">The sequence shown here is derived from an EMBL/GenBank/DDBJ whole genome shotgun (WGS) entry which is preliminary data.</text>
</comment>
<evidence type="ECO:0000256" key="2">
    <source>
        <dbReference type="SAM" id="SignalP"/>
    </source>
</evidence>
<sequence>MSSRRKPERPGIRPGIRPGTRPGIRPAGLVAALATSVALLSAPAAHADPATGHHSVRLTAGALKKLSDRYTPRTDGTPGLVAAARAASGGPSGAGAVNDTPSQGSGTVNGAKAAPRSTTADSGSTTGFQEESSWETPRGAASTLALHGTSDWVGVFSGGEVARYDANGKPVWQRTSHSLYKDWQVKPVNARQTEEFSPVLYQGYDPYEPSSLGTHPFAQADFTHDGVDDIAVAYNVGKSPARSFTSPGSDLQYGTFVSLLDGRTGAMLWHTLLPGSVGSLTVEDGKLIAADATGPDWGNDPVAEQGDSRSSLIAYSFHAAAKSKLAGKKAWTYSTKAPWALWSDVEPAGDGLVTAGWTDTPMGLGNPRPADGHVVVVDTGTGRAVSDTKTPGYPRIVKRDPGSDRILVAEQNDPLDAVGWDLTTVGITSGKRSVITHRSGVIPEALAVNTGAHGKQPRYAVAELGINADLTDGQSSVSALDKHGKTTWTHQTSSTIGGANAPTQSLTYDSRGHGSVYAAVADAGPETSKRPEAPAHSRLIAFDARNGRTAWHKDGSVVANQVTPYHGGLLTVGYDLTAYRTNPANGKATALPLLADTYAAVATDVNGDGVKDLVVGGESHGVFALDGRTLKATQPRILWKSAVDASVRQLRIGKLKDSAGHTAQRVVAATSHGFAVLRPGDGKITGQVDTGTFQPGVAVARGSVVASGSTLTAYTSDGAKVWSYRPAGTSGKDVRYSVPATDADGRLYLEYGGARSAIGTGTTDPAPTAVALDATNGKELWSEQPKSAAAAWIEQQSGVFASPYIPGADGHGIAFAFGGDALSTGAHLVQIVDGATGKVLSSDDSTGSPTFQGFAASPSYGLVELHTNLMTVYPADGGARFKVRTMANVFQAVFATTTGGKEVFAAGWGGGVGAYVLPFPKDDSQYTSADSEQFALFAGSVTPAGLGKGKGTDLIALQRDWSAYDLNQQVGGFGADSFAVDSYQHGISVEKVTGQDTAGTAARKTTGTTETAKTTQTAPTAPAAAQTVEVRTLPIGNAVAPMHVQRSLKAEGANDTETTAGYTPQQIRARLGLTGDGTGQTTAITVAYDYPGAKADLNHFAGHFGLPQTCDSVAKGTDCFDFEQVYAEGAKPQANANWNEEAALDIEWAHSVAPKAKIVLVEAADASAAALNRAVDTAASYHPAAVNASWGMPEFSEESFYDGHCKLRQSVCTQSTGDAGYPAGYSSTNPYALAIGGTHLVLGDDGSTQSETAWSSTGGGLSYFERRPAYQDGVQSSAYRATPDVSFVADPRTGVAVYTSATGTAQWLEVGGTSLSSPIWAGIVTAADQLRAAAGEKPLAAAGAGGDTAHAAVYGLGDALSDVTAGSNGACGSECTAGTGYDTVTGLGSPKSGIDAALAAAK</sequence>
<dbReference type="InterPro" id="IPR011047">
    <property type="entry name" value="Quinoprotein_ADH-like_sf"/>
</dbReference>
<dbReference type="PANTHER" id="PTHR14218:SF15">
    <property type="entry name" value="TRIPEPTIDYL-PEPTIDASE 1"/>
    <property type="match status" value="1"/>
</dbReference>
<dbReference type="Gene3D" id="3.40.50.200">
    <property type="entry name" value="Peptidase S8/S53 domain"/>
    <property type="match status" value="1"/>
</dbReference>
<feature type="compositionally biased region" description="Polar residues" evidence="1">
    <location>
        <begin position="99"/>
        <end position="108"/>
    </location>
</feature>
<feature type="signal peptide" evidence="2">
    <location>
        <begin position="1"/>
        <end position="47"/>
    </location>
</feature>
<evidence type="ECO:0000313" key="5">
    <source>
        <dbReference type="Proteomes" id="UP000670475"/>
    </source>
</evidence>
<reference evidence="4" key="1">
    <citation type="submission" date="2021-03" db="EMBL/GenBank/DDBJ databases">
        <title>Whole genome sequence of Streptomyces bomunensis MMS17-BM035.</title>
        <authorList>
            <person name="Lee J.H."/>
        </authorList>
    </citation>
    <scope>NUCLEOTIDE SEQUENCE</scope>
    <source>
        <strain evidence="4">MMS17-BM035</strain>
    </source>
</reference>
<feature type="compositionally biased region" description="Low complexity" evidence="1">
    <location>
        <begin position="12"/>
        <end position="25"/>
    </location>
</feature>
<dbReference type="PANTHER" id="PTHR14218">
    <property type="entry name" value="PROTEASE S8 TRIPEPTIDYL PEPTIDASE I CLN2"/>
    <property type="match status" value="1"/>
</dbReference>
<feature type="region of interest" description="Disordered" evidence="1">
    <location>
        <begin position="483"/>
        <end position="502"/>
    </location>
</feature>
<dbReference type="PROSITE" id="PS51695">
    <property type="entry name" value="SEDOLISIN"/>
    <property type="match status" value="1"/>
</dbReference>
<dbReference type="Proteomes" id="UP000670475">
    <property type="component" value="Unassembled WGS sequence"/>
</dbReference>
<dbReference type="InterPro" id="IPR036852">
    <property type="entry name" value="Peptidase_S8/S53_dom_sf"/>
</dbReference>
<evidence type="ECO:0000313" key="4">
    <source>
        <dbReference type="EMBL" id="MBP0456338.1"/>
    </source>
</evidence>
<dbReference type="InterPro" id="IPR050819">
    <property type="entry name" value="Tripeptidyl-peptidase_I"/>
</dbReference>
<dbReference type="GO" id="GO:0004252">
    <property type="term" value="F:serine-type endopeptidase activity"/>
    <property type="evidence" value="ECO:0007669"/>
    <property type="project" value="InterPro"/>
</dbReference>
<feature type="region of interest" description="Disordered" evidence="1">
    <location>
        <begin position="83"/>
        <end position="140"/>
    </location>
</feature>
<dbReference type="GO" id="GO:0008240">
    <property type="term" value="F:tripeptidyl-peptidase activity"/>
    <property type="evidence" value="ECO:0007669"/>
    <property type="project" value="TreeGrafter"/>
</dbReference>
<dbReference type="GO" id="GO:0006508">
    <property type="term" value="P:proteolysis"/>
    <property type="evidence" value="ECO:0007669"/>
    <property type="project" value="InterPro"/>
</dbReference>
<evidence type="ECO:0000256" key="1">
    <source>
        <dbReference type="SAM" id="MobiDB-lite"/>
    </source>
</evidence>
<gene>
    <name evidence="4" type="ORF">JFN87_02320</name>
</gene>
<feature type="chain" id="PRO_5037773886" description="Peptidase S53 domain-containing protein" evidence="2">
    <location>
        <begin position="48"/>
        <end position="1402"/>
    </location>
</feature>
<keyword evidence="5" id="KW-1185">Reference proteome</keyword>
<feature type="region of interest" description="Disordered" evidence="1">
    <location>
        <begin position="998"/>
        <end position="1024"/>
    </location>
</feature>